<dbReference type="PROSITE" id="PS00629">
    <property type="entry name" value="IMP_1"/>
    <property type="match status" value="1"/>
</dbReference>
<dbReference type="FunFam" id="3.40.190.80:FF:000002">
    <property type="entry name" value="Inositol-1-monophosphatase"/>
    <property type="match status" value="1"/>
</dbReference>
<dbReference type="CDD" id="cd01639">
    <property type="entry name" value="IMPase"/>
    <property type="match status" value="1"/>
</dbReference>
<comment type="similarity">
    <text evidence="4">Belongs to the inositol monophosphatase superfamily.</text>
</comment>
<dbReference type="GO" id="GO:0030150">
    <property type="term" value="P:protein import into mitochondrial matrix"/>
    <property type="evidence" value="ECO:0007669"/>
    <property type="project" value="InterPro"/>
</dbReference>
<dbReference type="PROSITE" id="PS00630">
    <property type="entry name" value="IMP_2"/>
    <property type="match status" value="1"/>
</dbReference>
<dbReference type="Gene3D" id="3.10.450.320">
    <property type="entry name" value="Mitochondrial import inner membrane translocase subunit Tim21"/>
    <property type="match status" value="1"/>
</dbReference>
<keyword evidence="10" id="KW-1133">Transmembrane helix</keyword>
<evidence type="ECO:0000256" key="1">
    <source>
        <dbReference type="ARBA" id="ARBA00001033"/>
    </source>
</evidence>
<dbReference type="InterPro" id="IPR038552">
    <property type="entry name" value="Tim21_IMS_sf"/>
</dbReference>
<keyword evidence="7" id="KW-0378">Hydrolase</keyword>
<dbReference type="GO" id="GO:0007165">
    <property type="term" value="P:signal transduction"/>
    <property type="evidence" value="ECO:0007669"/>
    <property type="project" value="TreeGrafter"/>
</dbReference>
<dbReference type="UniPathway" id="UPA00823">
    <property type="reaction ID" value="UER00788"/>
</dbReference>
<dbReference type="PRINTS" id="PR00377">
    <property type="entry name" value="IMPHPHTASES"/>
</dbReference>
<dbReference type="InterPro" id="IPR020550">
    <property type="entry name" value="Inositol_monophosphatase_CS"/>
</dbReference>
<keyword evidence="6 9" id="KW-0479">Metal-binding</keyword>
<dbReference type="PANTHER" id="PTHR20854:SF4">
    <property type="entry name" value="INOSITOL-1-MONOPHOSPHATASE-RELATED"/>
    <property type="match status" value="1"/>
</dbReference>
<dbReference type="GO" id="GO:0046872">
    <property type="term" value="F:metal ion binding"/>
    <property type="evidence" value="ECO:0007669"/>
    <property type="project" value="UniProtKB-KW"/>
</dbReference>
<dbReference type="GO" id="GO:0005744">
    <property type="term" value="C:TIM23 mitochondrial import inner membrane translocase complex"/>
    <property type="evidence" value="ECO:0007669"/>
    <property type="project" value="InterPro"/>
</dbReference>
<dbReference type="SUPFAM" id="SSF56655">
    <property type="entry name" value="Carbohydrate phosphatase"/>
    <property type="match status" value="1"/>
</dbReference>
<protein>
    <recommendedName>
        <fullName evidence="5">inositol-phosphate phosphatase</fullName>
        <ecNumber evidence="5">3.1.3.25</ecNumber>
    </recommendedName>
</protein>
<dbReference type="InterPro" id="IPR013261">
    <property type="entry name" value="Tim21"/>
</dbReference>
<feature type="binding site" evidence="9">
    <location>
        <position position="94"/>
    </location>
    <ligand>
        <name>Mg(2+)</name>
        <dbReference type="ChEBI" id="CHEBI:18420"/>
        <label>1</label>
        <note>catalytic</note>
    </ligand>
</feature>
<feature type="binding site" evidence="9">
    <location>
        <position position="220"/>
    </location>
    <ligand>
        <name>Mg(2+)</name>
        <dbReference type="ChEBI" id="CHEBI:18420"/>
        <label>2</label>
    </ligand>
</feature>
<dbReference type="InterPro" id="IPR020552">
    <property type="entry name" value="Inositol_monoPase_Li-sen"/>
</dbReference>
<keyword evidence="8 9" id="KW-0460">Magnesium</keyword>
<dbReference type="Gene3D" id="3.30.540.10">
    <property type="entry name" value="Fructose-1,6-Bisphosphatase, subunit A, domain 1"/>
    <property type="match status" value="1"/>
</dbReference>
<accession>A0A814S512</accession>
<comment type="catalytic activity">
    <reaction evidence="1">
        <text>a myo-inositol phosphate + H2O = myo-inositol + phosphate</text>
        <dbReference type="Rhea" id="RHEA:24056"/>
        <dbReference type="ChEBI" id="CHEBI:15377"/>
        <dbReference type="ChEBI" id="CHEBI:17268"/>
        <dbReference type="ChEBI" id="CHEBI:43474"/>
        <dbReference type="ChEBI" id="CHEBI:84139"/>
        <dbReference type="EC" id="3.1.3.25"/>
    </reaction>
</comment>
<feature type="binding site" evidence="9">
    <location>
        <position position="71"/>
    </location>
    <ligand>
        <name>Mg(2+)</name>
        <dbReference type="ChEBI" id="CHEBI:18420"/>
        <label>1</label>
        <note>catalytic</note>
    </ligand>
</feature>
<dbReference type="GO" id="GO:0006021">
    <property type="term" value="P:inositol biosynthetic process"/>
    <property type="evidence" value="ECO:0007669"/>
    <property type="project" value="UniProtKB-UniPathway"/>
</dbReference>
<feature type="binding site" evidence="9">
    <location>
        <position position="93"/>
    </location>
    <ligand>
        <name>Mg(2+)</name>
        <dbReference type="ChEBI" id="CHEBI:18420"/>
        <label>2</label>
    </ligand>
</feature>
<evidence type="ECO:0000313" key="12">
    <source>
        <dbReference type="Proteomes" id="UP000663828"/>
    </source>
</evidence>
<gene>
    <name evidence="11" type="ORF">XAT740_LOCUS20545</name>
</gene>
<organism evidence="11 12">
    <name type="scientific">Adineta ricciae</name>
    <name type="common">Rotifer</name>
    <dbReference type="NCBI Taxonomy" id="249248"/>
    <lineage>
        <taxon>Eukaryota</taxon>
        <taxon>Metazoa</taxon>
        <taxon>Spiralia</taxon>
        <taxon>Gnathifera</taxon>
        <taxon>Rotifera</taxon>
        <taxon>Eurotatoria</taxon>
        <taxon>Bdelloidea</taxon>
        <taxon>Adinetida</taxon>
        <taxon>Adinetidae</taxon>
        <taxon>Adineta</taxon>
    </lineage>
</organism>
<dbReference type="EMBL" id="CAJNOR010001439">
    <property type="protein sequence ID" value="CAF1143328.1"/>
    <property type="molecule type" value="Genomic_DNA"/>
</dbReference>
<comment type="caution">
    <text evidence="11">The sequence shown here is derived from an EMBL/GenBank/DDBJ whole genome shotgun (WGS) entry which is preliminary data.</text>
</comment>
<evidence type="ECO:0000313" key="11">
    <source>
        <dbReference type="EMBL" id="CAF1143328.1"/>
    </source>
</evidence>
<evidence type="ECO:0000256" key="2">
    <source>
        <dbReference type="ARBA" id="ARBA00001946"/>
    </source>
</evidence>
<keyword evidence="10" id="KW-0812">Transmembrane</keyword>
<evidence type="ECO:0000256" key="8">
    <source>
        <dbReference type="ARBA" id="ARBA00022842"/>
    </source>
</evidence>
<feature type="binding site" evidence="9">
    <location>
        <position position="91"/>
    </location>
    <ligand>
        <name>Mg(2+)</name>
        <dbReference type="ChEBI" id="CHEBI:18420"/>
        <label>1</label>
        <note>catalytic</note>
    </ligand>
</feature>
<comment type="cofactor">
    <cofactor evidence="2 9">
        <name>Mg(2+)</name>
        <dbReference type="ChEBI" id="CHEBI:18420"/>
    </cofactor>
</comment>
<feature type="transmembrane region" description="Helical" evidence="10">
    <location>
        <begin position="360"/>
        <end position="382"/>
    </location>
</feature>
<dbReference type="AlphaFoldDB" id="A0A814S512"/>
<dbReference type="EC" id="3.1.3.25" evidence="5"/>
<evidence type="ECO:0000256" key="6">
    <source>
        <dbReference type="ARBA" id="ARBA00022723"/>
    </source>
</evidence>
<dbReference type="Pfam" id="PF08294">
    <property type="entry name" value="TIM21"/>
    <property type="match status" value="1"/>
</dbReference>
<name>A0A814S512_ADIRI</name>
<evidence type="ECO:0000256" key="7">
    <source>
        <dbReference type="ARBA" id="ARBA00022801"/>
    </source>
</evidence>
<evidence type="ECO:0000256" key="4">
    <source>
        <dbReference type="ARBA" id="ARBA00009759"/>
    </source>
</evidence>
<dbReference type="GO" id="GO:0046854">
    <property type="term" value="P:phosphatidylinositol phosphate biosynthetic process"/>
    <property type="evidence" value="ECO:0007669"/>
    <property type="project" value="InterPro"/>
</dbReference>
<keyword evidence="10" id="KW-0472">Membrane</keyword>
<dbReference type="PRINTS" id="PR00378">
    <property type="entry name" value="LIIMPHPHTASE"/>
</dbReference>
<keyword evidence="12" id="KW-1185">Reference proteome</keyword>
<evidence type="ECO:0000256" key="3">
    <source>
        <dbReference type="ARBA" id="ARBA00005152"/>
    </source>
</evidence>
<dbReference type="PANTHER" id="PTHR20854">
    <property type="entry name" value="INOSITOL MONOPHOSPHATASE"/>
    <property type="match status" value="1"/>
</dbReference>
<dbReference type="FunFam" id="3.30.540.10:FF:000004">
    <property type="entry name" value="Inositol-1-monophosphatase"/>
    <property type="match status" value="1"/>
</dbReference>
<dbReference type="Proteomes" id="UP000663828">
    <property type="component" value="Unassembled WGS sequence"/>
</dbReference>
<dbReference type="Gene3D" id="3.40.190.80">
    <property type="match status" value="1"/>
</dbReference>
<sequence length="651" mass="72456">MLEHDIDVYYKTVLELVSLAGKVVSQGFSVTKRIETKSNTVDLVTEYDQRIEEILIKQLREKFPTHKFIGEESSAAGHEATLTDDPTWIIDPIDGTTNFVHGFPMVAICVAFAIGKDVIIGVVFNPILDHLYSAVRGKGAFKNGRPIQCSKQTELGLSQVIGAYGYSRDPAVLDAKSKNQRMIIEKAHSIRMMGSAALSLCLIAEGSCDAYVEYGAYIWDYAASDLIAREAGAYTCDPTGAPLDLSHRRMLCAATKELAAQISPLLTHIDYVSDSKKPTIMNRFLFLTLISVFVGLASSVPDETCRRLSNSDCEKCLKESGCAFCQNNKQCFAYDLYPTHPPCSTSELKFKTCFADLQTWLIVLGSVGGVILIAIIVIIICCRKKCIQRARRRDQAKEDAYGRKLDERRVEAGIRSEERKQAADNIQMILPSICFVAKQCQHQWRSPLFRSVLVINQRQLATSTKQKKDSKKQDNNVVVQSTTENQIEVATFKEKAQQAAKDTGYSVIVIAGVAALGGLCYLMLRELYSRETPNGIYKEASKMCLANTEVQDALGTPIMVHTTPQVGSMRINNVRAKVFDEKGHRSMTLAFYLTGKERSGVVGVKVQKNISNKFVYDYILVQLDRPWRGRNIIQVHQNLDTSKPAPQALDL</sequence>
<evidence type="ECO:0000256" key="10">
    <source>
        <dbReference type="SAM" id="Phobius"/>
    </source>
</evidence>
<dbReference type="GO" id="GO:0008934">
    <property type="term" value="F:inositol monophosphate 1-phosphatase activity"/>
    <property type="evidence" value="ECO:0007669"/>
    <property type="project" value="InterPro"/>
</dbReference>
<feature type="transmembrane region" description="Helical" evidence="10">
    <location>
        <begin position="503"/>
        <end position="524"/>
    </location>
</feature>
<dbReference type="InterPro" id="IPR033942">
    <property type="entry name" value="IMPase"/>
</dbReference>
<evidence type="ECO:0000256" key="9">
    <source>
        <dbReference type="PIRSR" id="PIRSR600760-2"/>
    </source>
</evidence>
<comment type="pathway">
    <text evidence="3">Polyol metabolism; myo-inositol biosynthesis; myo-inositol from D-glucose 6-phosphate: step 2/2.</text>
</comment>
<proteinExistence type="inferred from homology"/>
<dbReference type="InterPro" id="IPR020583">
    <property type="entry name" value="Inositol_monoP_metal-BS"/>
</dbReference>
<dbReference type="Pfam" id="PF00459">
    <property type="entry name" value="Inositol_P"/>
    <property type="match status" value="1"/>
</dbReference>
<reference evidence="11" key="1">
    <citation type="submission" date="2021-02" db="EMBL/GenBank/DDBJ databases">
        <authorList>
            <person name="Nowell W R."/>
        </authorList>
    </citation>
    <scope>NUCLEOTIDE SEQUENCE</scope>
</reference>
<dbReference type="InterPro" id="IPR000760">
    <property type="entry name" value="Inositol_monophosphatase-like"/>
</dbReference>
<evidence type="ECO:0000256" key="5">
    <source>
        <dbReference type="ARBA" id="ARBA00013106"/>
    </source>
</evidence>